<dbReference type="PANTHER" id="PTHR11851">
    <property type="entry name" value="METALLOPROTEASE"/>
    <property type="match status" value="1"/>
</dbReference>
<sequence>MASRQLLRAATSISKNTSAFKLLKNPALSRRASTNTSPIQSEALNALNPTQNNSITKITTLSNGIRVTTENTPGHFSAVGVYLDAGSRYETPRTMGVSHLVDRLAFKSTKNRTIERMQTELESLGGNVMCASSREAIMYQSAIFYQDLPHLLNILADAIRNPLITQEEVAEQQQTAIYELSEIWQKPDMILPELLHTVAYKDNTLGNPMLCPEPKLAEMTPELIKEYLANWYRPERIVVAAAGAHHEEVVALTEKFFGDMPKSPDFNAHTFKTSVLGVLNPTKHTSKPSLYKTITTAATSFLSQGSTLQPVPISHGGQKSHYTGGTLYLEQPTLPHTYVYIALEGLPIHDPDIYALATLQMLLGGGGSFSAGGPGKGMYTRLFTHVLNQYAWMESCMCFNHCYTDSGLFGIFASCRPDYNHAVADVIAQQFDHVARRGRYGVTEEELNRAKNQLMSSLLMNLESRMVQLEDLGRQVQVHGFKVPVEVMCQKIREVTLEDLLRVAQRVIRGQVVNEGKGTGLPTIVAQGQLKNLQDVEK</sequence>
<dbReference type="InterPro" id="IPR001431">
    <property type="entry name" value="Pept_M16_Zn_BS"/>
</dbReference>
<evidence type="ECO:0000259" key="11">
    <source>
        <dbReference type="Pfam" id="PF00675"/>
    </source>
</evidence>
<dbReference type="Pfam" id="PF05193">
    <property type="entry name" value="Peptidase_M16_C"/>
    <property type="match status" value="1"/>
</dbReference>
<keyword evidence="6" id="KW-0496">Mitochondrion</keyword>
<comment type="subcellular location">
    <subcellularLocation>
        <location evidence="2">Mitochondrion matrix</location>
    </subcellularLocation>
</comment>
<dbReference type="FunFam" id="3.30.830.10:FF:000023">
    <property type="entry name" value="Mitochondrial processing peptidase alpha subunit"/>
    <property type="match status" value="1"/>
</dbReference>
<evidence type="ECO:0000313" key="13">
    <source>
        <dbReference type="EMBL" id="CAG8602715.1"/>
    </source>
</evidence>
<dbReference type="InterPro" id="IPR050361">
    <property type="entry name" value="MPP/UQCRC_Complex"/>
</dbReference>
<evidence type="ECO:0000256" key="3">
    <source>
        <dbReference type="ARBA" id="ARBA00007261"/>
    </source>
</evidence>
<evidence type="ECO:0000256" key="7">
    <source>
        <dbReference type="ARBA" id="ARBA00030006"/>
    </source>
</evidence>
<dbReference type="Pfam" id="PF00675">
    <property type="entry name" value="Peptidase_M16"/>
    <property type="match status" value="1"/>
</dbReference>
<dbReference type="GO" id="GO:0005759">
    <property type="term" value="C:mitochondrial matrix"/>
    <property type="evidence" value="ECO:0007669"/>
    <property type="project" value="UniProtKB-SubCell"/>
</dbReference>
<comment type="similarity">
    <text evidence="3 10">Belongs to the peptidase M16 family.</text>
</comment>
<evidence type="ECO:0000256" key="1">
    <source>
        <dbReference type="ARBA" id="ARBA00002123"/>
    </source>
</evidence>
<keyword evidence="5" id="KW-0809">Transit peptide</keyword>
<evidence type="ECO:0000256" key="10">
    <source>
        <dbReference type="RuleBase" id="RU004447"/>
    </source>
</evidence>
<gene>
    <name evidence="13" type="ORF">ALEPTO_LOCUS8217</name>
</gene>
<evidence type="ECO:0000259" key="12">
    <source>
        <dbReference type="Pfam" id="PF05193"/>
    </source>
</evidence>
<evidence type="ECO:0000256" key="9">
    <source>
        <dbReference type="ARBA" id="ARBA00083075"/>
    </source>
</evidence>
<reference evidence="13" key="1">
    <citation type="submission" date="2021-06" db="EMBL/GenBank/DDBJ databases">
        <authorList>
            <person name="Kallberg Y."/>
            <person name="Tangrot J."/>
            <person name="Rosling A."/>
        </authorList>
    </citation>
    <scope>NUCLEOTIDE SEQUENCE</scope>
    <source>
        <strain evidence="13">FL130A</strain>
    </source>
</reference>
<dbReference type="InterPro" id="IPR011765">
    <property type="entry name" value="Pept_M16_N"/>
</dbReference>
<dbReference type="GO" id="GO:0004222">
    <property type="term" value="F:metalloendopeptidase activity"/>
    <property type="evidence" value="ECO:0007669"/>
    <property type="project" value="InterPro"/>
</dbReference>
<evidence type="ECO:0000256" key="5">
    <source>
        <dbReference type="ARBA" id="ARBA00022946"/>
    </source>
</evidence>
<protein>
    <recommendedName>
        <fullName evidence="4">Mitochondrial-processing peptidase subunit alpha</fullName>
    </recommendedName>
    <alternativeName>
        <fullName evidence="7">Alpha-MPP</fullName>
    </alternativeName>
    <alternativeName>
        <fullName evidence="8">Inactive zinc metalloprotease alpha</fullName>
    </alternativeName>
    <alternativeName>
        <fullName evidence="9">Matrix processing peptidase</fullName>
    </alternativeName>
</protein>
<dbReference type="AlphaFoldDB" id="A0A9N9CKZ8"/>
<evidence type="ECO:0000256" key="2">
    <source>
        <dbReference type="ARBA" id="ARBA00004305"/>
    </source>
</evidence>
<evidence type="ECO:0000313" key="14">
    <source>
        <dbReference type="Proteomes" id="UP000789508"/>
    </source>
</evidence>
<dbReference type="Proteomes" id="UP000789508">
    <property type="component" value="Unassembled WGS sequence"/>
</dbReference>
<dbReference type="OrthoDB" id="277191at2759"/>
<organism evidence="13 14">
    <name type="scientific">Ambispora leptoticha</name>
    <dbReference type="NCBI Taxonomy" id="144679"/>
    <lineage>
        <taxon>Eukaryota</taxon>
        <taxon>Fungi</taxon>
        <taxon>Fungi incertae sedis</taxon>
        <taxon>Mucoromycota</taxon>
        <taxon>Glomeromycotina</taxon>
        <taxon>Glomeromycetes</taxon>
        <taxon>Archaeosporales</taxon>
        <taxon>Ambisporaceae</taxon>
        <taxon>Ambispora</taxon>
    </lineage>
</organism>
<evidence type="ECO:0000256" key="6">
    <source>
        <dbReference type="ARBA" id="ARBA00023128"/>
    </source>
</evidence>
<dbReference type="GO" id="GO:0046872">
    <property type="term" value="F:metal ion binding"/>
    <property type="evidence" value="ECO:0007669"/>
    <property type="project" value="InterPro"/>
</dbReference>
<feature type="domain" description="Peptidase M16 C-terminal" evidence="12">
    <location>
        <begin position="219"/>
        <end position="454"/>
    </location>
</feature>
<dbReference type="SUPFAM" id="SSF63411">
    <property type="entry name" value="LuxS/MPP-like metallohydrolase"/>
    <property type="match status" value="2"/>
</dbReference>
<feature type="domain" description="Peptidase M16 N-terminal" evidence="11">
    <location>
        <begin position="67"/>
        <end position="213"/>
    </location>
</feature>
<dbReference type="EMBL" id="CAJVPS010004358">
    <property type="protein sequence ID" value="CAG8602715.1"/>
    <property type="molecule type" value="Genomic_DNA"/>
</dbReference>
<keyword evidence="14" id="KW-1185">Reference proteome</keyword>
<dbReference type="PANTHER" id="PTHR11851:SF49">
    <property type="entry name" value="MITOCHONDRIAL-PROCESSING PEPTIDASE SUBUNIT ALPHA"/>
    <property type="match status" value="1"/>
</dbReference>
<dbReference type="FunFam" id="3.30.830.10:FF:000032">
    <property type="entry name" value="Mitochondrial processing peptidase, alpha subunit"/>
    <property type="match status" value="1"/>
</dbReference>
<dbReference type="GO" id="GO:0006627">
    <property type="term" value="P:protein processing involved in protein targeting to mitochondrion"/>
    <property type="evidence" value="ECO:0007669"/>
    <property type="project" value="TreeGrafter"/>
</dbReference>
<evidence type="ECO:0000256" key="8">
    <source>
        <dbReference type="ARBA" id="ARBA00032315"/>
    </source>
</evidence>
<proteinExistence type="inferred from homology"/>
<evidence type="ECO:0000256" key="4">
    <source>
        <dbReference type="ARBA" id="ARBA00016741"/>
    </source>
</evidence>
<feature type="non-terminal residue" evidence="13">
    <location>
        <position position="1"/>
    </location>
</feature>
<comment type="function">
    <text evidence="1">Substrate recognition and binding subunit of the essential mitochondrial processing protease (MPP), which cleaves the mitochondrial sequence off newly imported precursors proteins.</text>
</comment>
<dbReference type="InterPro" id="IPR007863">
    <property type="entry name" value="Peptidase_M16_C"/>
</dbReference>
<dbReference type="InterPro" id="IPR011249">
    <property type="entry name" value="Metalloenz_LuxS/M16"/>
</dbReference>
<name>A0A9N9CKZ8_9GLOM</name>
<accession>A0A9N9CKZ8</accession>
<comment type="caution">
    <text evidence="13">The sequence shown here is derived from an EMBL/GenBank/DDBJ whole genome shotgun (WGS) entry which is preliminary data.</text>
</comment>
<dbReference type="Gene3D" id="3.30.830.10">
    <property type="entry name" value="Metalloenzyme, LuxS/M16 peptidase-like"/>
    <property type="match status" value="2"/>
</dbReference>
<dbReference type="PROSITE" id="PS00143">
    <property type="entry name" value="INSULINASE"/>
    <property type="match status" value="1"/>
</dbReference>